<dbReference type="GO" id="GO:0005829">
    <property type="term" value="C:cytosol"/>
    <property type="evidence" value="ECO:0007669"/>
    <property type="project" value="TreeGrafter"/>
</dbReference>
<evidence type="ECO:0000256" key="21">
    <source>
        <dbReference type="ARBA" id="ARBA00077154"/>
    </source>
</evidence>
<evidence type="ECO:0000256" key="24">
    <source>
        <dbReference type="PIRSR" id="PIRSR039102-2"/>
    </source>
</evidence>
<dbReference type="InterPro" id="IPR000291">
    <property type="entry name" value="D-Ala_lig_Van_CS"/>
</dbReference>
<dbReference type="FunFam" id="3.30.1490.20:FF:000007">
    <property type="entry name" value="D-alanine--D-alanine ligase"/>
    <property type="match status" value="1"/>
</dbReference>
<evidence type="ECO:0000256" key="19">
    <source>
        <dbReference type="ARBA" id="ARBA00068427"/>
    </source>
</evidence>
<evidence type="ECO:0000313" key="29">
    <source>
        <dbReference type="Proteomes" id="UP000014417"/>
    </source>
</evidence>
<keyword evidence="29" id="KW-1185">Reference proteome</keyword>
<accession>S2W2E2</accession>
<dbReference type="InterPro" id="IPR013815">
    <property type="entry name" value="ATP_grasp_subdomain_1"/>
</dbReference>
<evidence type="ECO:0000256" key="8">
    <source>
        <dbReference type="ARBA" id="ARBA00022598"/>
    </source>
</evidence>
<dbReference type="AlphaFoldDB" id="S2W2E2"/>
<dbReference type="PROSITE" id="PS00844">
    <property type="entry name" value="DALA_DALA_LIGASE_2"/>
    <property type="match status" value="1"/>
</dbReference>
<dbReference type="GO" id="GO:0008360">
    <property type="term" value="P:regulation of cell shape"/>
    <property type="evidence" value="ECO:0007669"/>
    <property type="project" value="UniProtKB-KW"/>
</dbReference>
<feature type="binding site" evidence="24">
    <location>
        <begin position="228"/>
        <end position="236"/>
    </location>
    <ligand>
        <name>ATP</name>
        <dbReference type="ChEBI" id="CHEBI:30616"/>
    </ligand>
</feature>
<comment type="function">
    <text evidence="2 22">Cell wall formation.</text>
</comment>
<evidence type="ECO:0000256" key="5">
    <source>
        <dbReference type="ARBA" id="ARBA00010871"/>
    </source>
</evidence>
<evidence type="ECO:0000259" key="27">
    <source>
        <dbReference type="PROSITE" id="PS50975"/>
    </source>
</evidence>
<dbReference type="SUPFAM" id="SSF52440">
    <property type="entry name" value="PreATP-grasp domain"/>
    <property type="match status" value="1"/>
</dbReference>
<evidence type="ECO:0000256" key="4">
    <source>
        <dbReference type="ARBA" id="ARBA00004752"/>
    </source>
</evidence>
<dbReference type="InterPro" id="IPR011761">
    <property type="entry name" value="ATP-grasp"/>
</dbReference>
<comment type="pathway">
    <text evidence="18">Glycan biosynthesis.</text>
</comment>
<dbReference type="Gene3D" id="3.30.1490.20">
    <property type="entry name" value="ATP-grasp fold, A domain"/>
    <property type="match status" value="1"/>
</dbReference>
<feature type="binding site" evidence="24">
    <location>
        <position position="145"/>
    </location>
    <ligand>
        <name>ATP</name>
        <dbReference type="ChEBI" id="CHEBI:30616"/>
    </ligand>
</feature>
<feature type="active site" evidence="23">
    <location>
        <position position="341"/>
    </location>
</feature>
<keyword evidence="15 25" id="KW-0464">Manganese</keyword>
<evidence type="ECO:0000256" key="17">
    <source>
        <dbReference type="ARBA" id="ARBA00047614"/>
    </source>
</evidence>
<evidence type="ECO:0000256" key="2">
    <source>
        <dbReference type="ARBA" id="ARBA00003921"/>
    </source>
</evidence>
<dbReference type="PATRIC" id="fig|883161.3.peg.846"/>
<evidence type="ECO:0000256" key="7">
    <source>
        <dbReference type="ARBA" id="ARBA00022490"/>
    </source>
</evidence>
<evidence type="ECO:0000256" key="13">
    <source>
        <dbReference type="ARBA" id="ARBA00022960"/>
    </source>
</evidence>
<evidence type="ECO:0000256" key="3">
    <source>
        <dbReference type="ARBA" id="ARBA00004496"/>
    </source>
</evidence>
<dbReference type="InterPro" id="IPR016185">
    <property type="entry name" value="PreATP-grasp_dom_sf"/>
</dbReference>
<evidence type="ECO:0000256" key="14">
    <source>
        <dbReference type="ARBA" id="ARBA00022984"/>
    </source>
</evidence>
<keyword evidence="7 22" id="KW-0963">Cytoplasm</keyword>
<evidence type="ECO:0000256" key="6">
    <source>
        <dbReference type="ARBA" id="ARBA00012216"/>
    </source>
</evidence>
<evidence type="ECO:0000256" key="16">
    <source>
        <dbReference type="ARBA" id="ARBA00023316"/>
    </source>
</evidence>
<comment type="catalytic activity">
    <reaction evidence="17 22">
        <text>2 D-alanine + ATP = D-alanyl-D-alanine + ADP + phosphate + H(+)</text>
        <dbReference type="Rhea" id="RHEA:11224"/>
        <dbReference type="ChEBI" id="CHEBI:15378"/>
        <dbReference type="ChEBI" id="CHEBI:30616"/>
        <dbReference type="ChEBI" id="CHEBI:43474"/>
        <dbReference type="ChEBI" id="CHEBI:57416"/>
        <dbReference type="ChEBI" id="CHEBI:57822"/>
        <dbReference type="ChEBI" id="CHEBI:456216"/>
        <dbReference type="EC" id="6.3.2.4"/>
    </reaction>
</comment>
<dbReference type="RefSeq" id="WP_016455686.1">
    <property type="nucleotide sequence ID" value="NZ_KE150269.1"/>
</dbReference>
<dbReference type="Pfam" id="PF01820">
    <property type="entry name" value="Dala_Dala_lig_N"/>
    <property type="match status" value="1"/>
</dbReference>
<comment type="similarity">
    <text evidence="5 22">Belongs to the D-alanine--D-alanine ligase family.</text>
</comment>
<keyword evidence="12 25" id="KW-0460">Magnesium</keyword>
<sequence>MQKRKTIAVIFGGQSTEHEISCLTASEVVKELDPSKYEMVCVGISPDGIWHRYGIEEVAGLHVEDNKLPRLDEDGPVAVAIRDEDGLRIATHVGDSLTDQVKIDCVFSLLHGTYGEDGTLQGMLEMLGVSYVGSGVTASAIGMDKHFMKLALQAADVPIGPFELVSSAQWLNEKETTIKRIADRLEFPVFVKPARGGSSVGISRVDEVTGLEEAVEEARKFDPKVIVEQGFIGAREVECAVLGPAKLGERPRVSCPGEIVVNKDAEFYDYQAKYLPTEGQVDLNIPAKIDEETSKVVRKLAVDSFLALDCEGLARADTFVTAQGEVYVNEVNTMPGFTKLSMFPSLWEASGLSYRELLTDLIEQALARPVNVNR</sequence>
<feature type="binding site" evidence="24">
    <location>
        <begin position="198"/>
        <end position="199"/>
    </location>
    <ligand>
        <name>ATP</name>
        <dbReference type="ChEBI" id="CHEBI:30616"/>
    </ligand>
</feature>
<dbReference type="GO" id="GO:0008716">
    <property type="term" value="F:D-alanine-D-alanine ligase activity"/>
    <property type="evidence" value="ECO:0007669"/>
    <property type="project" value="UniProtKB-UniRule"/>
</dbReference>
<feature type="active site" evidence="23">
    <location>
        <position position="198"/>
    </location>
</feature>
<keyword evidence="14 22" id="KW-0573">Peptidoglycan synthesis</keyword>
<comment type="pathway">
    <text evidence="4 22">Cell wall biogenesis; peptidoglycan biosynthesis.</text>
</comment>
<keyword evidence="11 26" id="KW-0067">ATP-binding</keyword>
<feature type="domain" description="ATP-grasp" evidence="27">
    <location>
        <begin position="149"/>
        <end position="363"/>
    </location>
</feature>
<proteinExistence type="inferred from homology"/>
<feature type="binding site" evidence="25">
    <location>
        <position position="317"/>
    </location>
    <ligand>
        <name>Mg(2+)</name>
        <dbReference type="ChEBI" id="CHEBI:18420"/>
        <label>1</label>
    </ligand>
</feature>
<dbReference type="HOGENOM" id="CLU_039268_0_0_11"/>
<dbReference type="EC" id="6.3.2.4" evidence="6 22"/>
<comment type="cofactor">
    <cofactor evidence="25">
        <name>Mg(2+)</name>
        <dbReference type="ChEBI" id="CHEBI:18420"/>
    </cofactor>
    <cofactor evidence="25">
        <name>Mn(2+)</name>
        <dbReference type="ChEBI" id="CHEBI:29035"/>
    </cofactor>
    <text evidence="25">Binds 2 magnesium or manganese ions per subunit.</text>
</comment>
<evidence type="ECO:0000313" key="28">
    <source>
        <dbReference type="EMBL" id="EPD33311.1"/>
    </source>
</evidence>
<feature type="binding site" evidence="24">
    <location>
        <begin position="190"/>
        <end position="192"/>
    </location>
    <ligand>
        <name>ATP</name>
        <dbReference type="ChEBI" id="CHEBI:30616"/>
    </ligand>
</feature>
<comment type="cofactor">
    <cofactor evidence="1">
        <name>Mn(2+)</name>
        <dbReference type="ChEBI" id="CHEBI:29035"/>
    </cofactor>
</comment>
<comment type="subcellular location">
    <subcellularLocation>
        <location evidence="3 22">Cytoplasm</location>
    </subcellularLocation>
</comment>
<dbReference type="STRING" id="883161.HMPREF9306_00850"/>
<feature type="active site" evidence="23">
    <location>
        <position position="17"/>
    </location>
</feature>
<evidence type="ECO:0000256" key="26">
    <source>
        <dbReference type="PROSITE-ProRule" id="PRU00409"/>
    </source>
</evidence>
<dbReference type="PANTHER" id="PTHR23132:SF25">
    <property type="entry name" value="D-ALANINE--D-ALANINE LIGASE A"/>
    <property type="match status" value="1"/>
</dbReference>
<gene>
    <name evidence="22" type="primary">ddl</name>
    <name evidence="28" type="ORF">HMPREF9306_00850</name>
</gene>
<dbReference type="GO" id="GO:0046872">
    <property type="term" value="F:metal ion binding"/>
    <property type="evidence" value="ECO:0007669"/>
    <property type="project" value="UniProtKB-KW"/>
</dbReference>
<feature type="binding site" evidence="24">
    <location>
        <begin position="329"/>
        <end position="330"/>
    </location>
    <ligand>
        <name>ATP</name>
        <dbReference type="ChEBI" id="CHEBI:30616"/>
    </ligand>
</feature>
<evidence type="ECO:0000256" key="22">
    <source>
        <dbReference type="HAMAP-Rule" id="MF_00047"/>
    </source>
</evidence>
<name>S2W2E2_9ACTN</name>
<evidence type="ECO:0000256" key="18">
    <source>
        <dbReference type="ARBA" id="ARBA00060592"/>
    </source>
</evidence>
<keyword evidence="10 24" id="KW-0547">Nucleotide-binding</keyword>
<dbReference type="PROSITE" id="PS50975">
    <property type="entry name" value="ATP_GRASP"/>
    <property type="match status" value="1"/>
</dbReference>
<evidence type="ECO:0000256" key="11">
    <source>
        <dbReference type="ARBA" id="ARBA00022840"/>
    </source>
</evidence>
<dbReference type="SUPFAM" id="SSF56059">
    <property type="entry name" value="Glutathione synthetase ATP-binding domain-like"/>
    <property type="match status" value="1"/>
</dbReference>
<evidence type="ECO:0000256" key="20">
    <source>
        <dbReference type="ARBA" id="ARBA00076288"/>
    </source>
</evidence>
<keyword evidence="9 25" id="KW-0479">Metal-binding</keyword>
<dbReference type="NCBIfam" id="TIGR01205">
    <property type="entry name" value="D_ala_D_alaTIGR"/>
    <property type="match status" value="1"/>
</dbReference>
<dbReference type="InterPro" id="IPR011127">
    <property type="entry name" value="Dala_Dala_lig_N"/>
</dbReference>
<dbReference type="EMBL" id="AGZR01000005">
    <property type="protein sequence ID" value="EPD33311.1"/>
    <property type="molecule type" value="Genomic_DNA"/>
</dbReference>
<dbReference type="Pfam" id="PF07478">
    <property type="entry name" value="Dala_Dala_lig_C"/>
    <property type="match status" value="1"/>
</dbReference>
<dbReference type="Gene3D" id="3.30.470.20">
    <property type="entry name" value="ATP-grasp fold, B domain"/>
    <property type="match status" value="1"/>
</dbReference>
<dbReference type="UniPathway" id="UPA00219"/>
<dbReference type="HAMAP" id="MF_00047">
    <property type="entry name" value="Dala_Dala_lig"/>
    <property type="match status" value="1"/>
</dbReference>
<evidence type="ECO:0000256" key="9">
    <source>
        <dbReference type="ARBA" id="ARBA00022723"/>
    </source>
</evidence>
<dbReference type="Proteomes" id="UP000014417">
    <property type="component" value="Unassembled WGS sequence"/>
</dbReference>
<dbReference type="GO" id="GO:0071555">
    <property type="term" value="P:cell wall organization"/>
    <property type="evidence" value="ECO:0007669"/>
    <property type="project" value="UniProtKB-KW"/>
</dbReference>
<feature type="binding site" evidence="25">
    <location>
        <position position="330"/>
    </location>
    <ligand>
        <name>Mg(2+)</name>
        <dbReference type="ChEBI" id="CHEBI:18420"/>
        <label>2</label>
    </ligand>
</feature>
<evidence type="ECO:0000256" key="15">
    <source>
        <dbReference type="ARBA" id="ARBA00023211"/>
    </source>
</evidence>
<feature type="binding site" evidence="25">
    <location>
        <position position="332"/>
    </location>
    <ligand>
        <name>Mg(2+)</name>
        <dbReference type="ChEBI" id="CHEBI:18420"/>
        <label>2</label>
    </ligand>
</feature>
<feature type="binding site" evidence="25">
    <location>
        <position position="330"/>
    </location>
    <ligand>
        <name>Mg(2+)</name>
        <dbReference type="ChEBI" id="CHEBI:18420"/>
        <label>1</label>
    </ligand>
</feature>
<dbReference type="OrthoDB" id="9813261at2"/>
<dbReference type="PROSITE" id="PS00843">
    <property type="entry name" value="DALA_DALA_LIGASE_1"/>
    <property type="match status" value="1"/>
</dbReference>
<dbReference type="FunFam" id="3.30.470.20:FF:000008">
    <property type="entry name" value="D-alanine--D-alanine ligase"/>
    <property type="match status" value="1"/>
</dbReference>
<dbReference type="InterPro" id="IPR011095">
    <property type="entry name" value="Dala_Dala_lig_C"/>
</dbReference>
<dbReference type="PANTHER" id="PTHR23132">
    <property type="entry name" value="D-ALANINE--D-ALANINE LIGASE"/>
    <property type="match status" value="1"/>
</dbReference>
<dbReference type="NCBIfam" id="NF002528">
    <property type="entry name" value="PRK01966.1-4"/>
    <property type="match status" value="1"/>
</dbReference>
<evidence type="ECO:0000256" key="25">
    <source>
        <dbReference type="PIRSR" id="PIRSR039102-3"/>
    </source>
</evidence>
<evidence type="ECO:0000256" key="12">
    <source>
        <dbReference type="ARBA" id="ARBA00022842"/>
    </source>
</evidence>
<evidence type="ECO:0000256" key="23">
    <source>
        <dbReference type="PIRSR" id="PIRSR039102-1"/>
    </source>
</evidence>
<dbReference type="InterPro" id="IPR005905">
    <property type="entry name" value="D_ala_D_ala"/>
</dbReference>
<evidence type="ECO:0000256" key="1">
    <source>
        <dbReference type="ARBA" id="ARBA00001936"/>
    </source>
</evidence>
<dbReference type="GO" id="GO:0009252">
    <property type="term" value="P:peptidoglycan biosynthetic process"/>
    <property type="evidence" value="ECO:0007669"/>
    <property type="project" value="UniProtKB-UniRule"/>
</dbReference>
<keyword evidence="13 22" id="KW-0133">Cell shape</keyword>
<dbReference type="Gene3D" id="3.40.50.20">
    <property type="match status" value="1"/>
</dbReference>
<evidence type="ECO:0000256" key="10">
    <source>
        <dbReference type="ARBA" id="ARBA00022741"/>
    </source>
</evidence>
<dbReference type="PIRSF" id="PIRSF039102">
    <property type="entry name" value="Ddl/VanB"/>
    <property type="match status" value="1"/>
</dbReference>
<reference evidence="28 29" key="1">
    <citation type="submission" date="2013-04" db="EMBL/GenBank/DDBJ databases">
        <title>The Genome Sequence of Propionimicrobium lymphophilum ACS-093-V-SCH5.</title>
        <authorList>
            <consortium name="The Broad Institute Genomics Platform"/>
            <person name="Earl A."/>
            <person name="Ward D."/>
            <person name="Feldgarden M."/>
            <person name="Gevers D."/>
            <person name="Saerens B."/>
            <person name="Vaneechoutte M."/>
            <person name="Walker B."/>
            <person name="Young S."/>
            <person name="Zeng Q."/>
            <person name="Gargeya S."/>
            <person name="Fitzgerald M."/>
            <person name="Haas B."/>
            <person name="Abouelleil A."/>
            <person name="Allen A.W."/>
            <person name="Alvarado L."/>
            <person name="Arachchi H.M."/>
            <person name="Berlin A.M."/>
            <person name="Chapman S.B."/>
            <person name="Gainer-Dewar J."/>
            <person name="Goldberg J."/>
            <person name="Griggs A."/>
            <person name="Gujja S."/>
            <person name="Hansen M."/>
            <person name="Howarth C."/>
            <person name="Imamovic A."/>
            <person name="Ireland A."/>
            <person name="Larimer J."/>
            <person name="McCowan C."/>
            <person name="Murphy C."/>
            <person name="Pearson M."/>
            <person name="Poon T.W."/>
            <person name="Priest M."/>
            <person name="Roberts A."/>
            <person name="Saif S."/>
            <person name="Shea T."/>
            <person name="Sisk P."/>
            <person name="Sykes S."/>
            <person name="Wortman J."/>
            <person name="Nusbaum C."/>
            <person name="Birren B."/>
        </authorList>
    </citation>
    <scope>NUCLEOTIDE SEQUENCE [LARGE SCALE GENOMIC DNA]</scope>
    <source>
        <strain evidence="28 29">ACS-093-V-SCH5</strain>
    </source>
</reference>
<dbReference type="GO" id="GO:0005524">
    <property type="term" value="F:ATP binding"/>
    <property type="evidence" value="ECO:0007669"/>
    <property type="project" value="UniProtKB-UniRule"/>
</dbReference>
<keyword evidence="8 22" id="KW-0436">Ligase</keyword>
<protein>
    <recommendedName>
        <fullName evidence="19 22">D-alanine--D-alanine ligase</fullName>
        <ecNumber evidence="6 22">6.3.2.4</ecNumber>
    </recommendedName>
    <alternativeName>
        <fullName evidence="21 22">D-Ala-D-Ala ligase</fullName>
    </alternativeName>
    <alternativeName>
        <fullName evidence="20 22">D-alanylalanine synthetase</fullName>
    </alternativeName>
</protein>
<organism evidence="28 29">
    <name type="scientific">Propionimicrobium lymphophilum ACS-093-V-SCH5</name>
    <dbReference type="NCBI Taxonomy" id="883161"/>
    <lineage>
        <taxon>Bacteria</taxon>
        <taxon>Bacillati</taxon>
        <taxon>Actinomycetota</taxon>
        <taxon>Actinomycetes</taxon>
        <taxon>Propionibacteriales</taxon>
        <taxon>Propionibacteriaceae</taxon>
        <taxon>Propionimicrobium</taxon>
    </lineage>
</organism>
<keyword evidence="16 22" id="KW-0961">Cell wall biogenesis/degradation</keyword>
<comment type="caution">
    <text evidence="28">The sequence shown here is derived from an EMBL/GenBank/DDBJ whole genome shotgun (WGS) entry which is preliminary data.</text>
</comment>